<dbReference type="InterPro" id="IPR011251">
    <property type="entry name" value="Luciferase-like_dom"/>
</dbReference>
<sequence length="333" mass="35320">MTAPHVPLDVLDLVSVSEGSTIADAIASSMAAAELADELGYSRVWYAEHHNTPYLGATATALLIAQAADRTERIRVGSGGIMLPNHAPLQVAESFGTLAQLHPGRIDLGLGRAPGTDQLTAQLLSRSGADAQSFANSIYDLTGWFGDEGRGHSAPVTAGPATGTHVPLWVLGSTVNGASIAGQLGLPFAVASHFAPADLDEIVEVYRSAFSTEAPTAQLTEPRLMIGVNVLVAPSDEEAARLWTTVQRMFVNVRSGNRRALEAPVDPDAVDARERHFADAMLGINAVGSPETAVRRLEELVTRTGADELITVTYCHDPADRLRSLKLLAEAWF</sequence>
<dbReference type="NCBIfam" id="TIGR03558">
    <property type="entry name" value="oxido_grp_1"/>
    <property type="match status" value="1"/>
</dbReference>
<evidence type="ECO:0000313" key="3">
    <source>
        <dbReference type="EMBL" id="GAA3358994.1"/>
    </source>
</evidence>
<comment type="similarity">
    <text evidence="1">To bacterial alkanal monooxygenase alpha and beta chains.</text>
</comment>
<evidence type="ECO:0000256" key="1">
    <source>
        <dbReference type="ARBA" id="ARBA00007789"/>
    </source>
</evidence>
<dbReference type="PANTHER" id="PTHR30137:SF6">
    <property type="entry name" value="LUCIFERASE-LIKE MONOOXYGENASE"/>
    <property type="match status" value="1"/>
</dbReference>
<feature type="domain" description="Luciferase-like" evidence="2">
    <location>
        <begin position="21"/>
        <end position="307"/>
    </location>
</feature>
<keyword evidence="4" id="KW-1185">Reference proteome</keyword>
<reference evidence="4" key="1">
    <citation type="journal article" date="2019" name="Int. J. Syst. Evol. Microbiol.">
        <title>The Global Catalogue of Microorganisms (GCM) 10K type strain sequencing project: providing services to taxonomists for standard genome sequencing and annotation.</title>
        <authorList>
            <consortium name="The Broad Institute Genomics Platform"/>
            <consortium name="The Broad Institute Genome Sequencing Center for Infectious Disease"/>
            <person name="Wu L."/>
            <person name="Ma J."/>
        </authorList>
    </citation>
    <scope>NUCLEOTIDE SEQUENCE [LARGE SCALE GENOMIC DNA]</scope>
    <source>
        <strain evidence="4">JCM 9687</strain>
    </source>
</reference>
<dbReference type="Pfam" id="PF00296">
    <property type="entry name" value="Bac_luciferase"/>
    <property type="match status" value="1"/>
</dbReference>
<evidence type="ECO:0000313" key="4">
    <source>
        <dbReference type="Proteomes" id="UP001500483"/>
    </source>
</evidence>
<protein>
    <submittedName>
        <fullName evidence="3">LLM class flavin-dependent oxidoreductase</fullName>
    </submittedName>
</protein>
<comment type="caution">
    <text evidence="3">The sequence shown here is derived from an EMBL/GenBank/DDBJ whole genome shotgun (WGS) entry which is preliminary data.</text>
</comment>
<organism evidence="3 4">
    <name type="scientific">Saccharopolyspora gregorii</name>
    <dbReference type="NCBI Taxonomy" id="33914"/>
    <lineage>
        <taxon>Bacteria</taxon>
        <taxon>Bacillati</taxon>
        <taxon>Actinomycetota</taxon>
        <taxon>Actinomycetes</taxon>
        <taxon>Pseudonocardiales</taxon>
        <taxon>Pseudonocardiaceae</taxon>
        <taxon>Saccharopolyspora</taxon>
    </lineage>
</organism>
<dbReference type="InterPro" id="IPR050766">
    <property type="entry name" value="Bact_Lucif_Oxidored"/>
</dbReference>
<proteinExistence type="predicted"/>
<gene>
    <name evidence="3" type="ORF">GCM10020366_33240</name>
</gene>
<name>A0ABP6RS03_9PSEU</name>
<evidence type="ECO:0000259" key="2">
    <source>
        <dbReference type="Pfam" id="PF00296"/>
    </source>
</evidence>
<dbReference type="RefSeq" id="WP_258341134.1">
    <property type="nucleotide sequence ID" value="NZ_BAAAYK010000038.1"/>
</dbReference>
<dbReference type="EMBL" id="BAAAYK010000038">
    <property type="protein sequence ID" value="GAA3358994.1"/>
    <property type="molecule type" value="Genomic_DNA"/>
</dbReference>
<dbReference type="CDD" id="cd00347">
    <property type="entry name" value="Flavin_utilizing_monoxygenases"/>
    <property type="match status" value="1"/>
</dbReference>
<dbReference type="Proteomes" id="UP001500483">
    <property type="component" value="Unassembled WGS sequence"/>
</dbReference>
<dbReference type="SUPFAM" id="SSF51679">
    <property type="entry name" value="Bacterial luciferase-like"/>
    <property type="match status" value="1"/>
</dbReference>
<dbReference type="Gene3D" id="3.20.20.30">
    <property type="entry name" value="Luciferase-like domain"/>
    <property type="match status" value="1"/>
</dbReference>
<dbReference type="InterPro" id="IPR036661">
    <property type="entry name" value="Luciferase-like_sf"/>
</dbReference>
<accession>A0ABP6RS03</accession>
<dbReference type="InterPro" id="IPR019949">
    <property type="entry name" value="CmoO-like"/>
</dbReference>
<dbReference type="PANTHER" id="PTHR30137">
    <property type="entry name" value="LUCIFERASE-LIKE MONOOXYGENASE"/>
    <property type="match status" value="1"/>
</dbReference>